<dbReference type="AlphaFoldDB" id="A0A519BHE0"/>
<dbReference type="EMBL" id="SGBC01000001">
    <property type="protein sequence ID" value="RZD16685.1"/>
    <property type="molecule type" value="Genomic_DNA"/>
</dbReference>
<evidence type="ECO:0000313" key="1">
    <source>
        <dbReference type="EMBL" id="RZD16685.1"/>
    </source>
</evidence>
<sequence>MLNDREIQAQVYYNHHCILVKNMKTGKKGIEKSNCKVVLPAIYDDITFYRREVIATINGKIENYIFKKKELVKK</sequence>
<evidence type="ECO:0000313" key="2">
    <source>
        <dbReference type="Proteomes" id="UP000316562"/>
    </source>
</evidence>
<name>A0A519BHE0_ACIG2</name>
<protein>
    <submittedName>
        <fullName evidence="1">Uncharacterized protein</fullName>
    </submittedName>
</protein>
<dbReference type="Proteomes" id="UP000316562">
    <property type="component" value="Unassembled WGS sequence"/>
</dbReference>
<reference evidence="1 2" key="1">
    <citation type="journal article" date="2019" name="ISME J.">
        <title>Insights into ecological role of a new deltaproteobacterial order Candidatus Acidulodesulfobacterales by metagenomics and metatranscriptomics.</title>
        <authorList>
            <person name="Tan S."/>
            <person name="Liu J."/>
            <person name="Fang Y."/>
            <person name="Hedlund B.P."/>
            <person name="Lian Z.H."/>
            <person name="Huang L.Y."/>
            <person name="Li J.T."/>
            <person name="Huang L.N."/>
            <person name="Li W.J."/>
            <person name="Jiang H.C."/>
            <person name="Dong H.L."/>
            <person name="Shu W.S."/>
        </authorList>
    </citation>
    <scope>NUCLEOTIDE SEQUENCE [LARGE SCALE GENOMIC DNA]</scope>
    <source>
        <strain evidence="1">AP2</strain>
    </source>
</reference>
<organism evidence="1 2">
    <name type="scientific">Acididesulfobacter guangdongensis</name>
    <dbReference type="NCBI Taxonomy" id="2597225"/>
    <lineage>
        <taxon>Bacteria</taxon>
        <taxon>Deltaproteobacteria</taxon>
        <taxon>Candidatus Acidulodesulfobacterales</taxon>
        <taxon>Candidatus Acididesulfobacter</taxon>
    </lineage>
</organism>
<comment type="caution">
    <text evidence="1">The sequence shown here is derived from an EMBL/GenBank/DDBJ whole genome shotgun (WGS) entry which is preliminary data.</text>
</comment>
<gene>
    <name evidence="1" type="ORF">EVJ46_00135</name>
</gene>
<proteinExistence type="predicted"/>
<accession>A0A519BHE0</accession>